<keyword evidence="12" id="KW-0697">Rotamase</keyword>
<evidence type="ECO:0000256" key="10">
    <source>
        <dbReference type="ARBA" id="ARBA00040743"/>
    </source>
</evidence>
<keyword evidence="2" id="KW-1003">Cell membrane</keyword>
<dbReference type="Proteomes" id="UP000070578">
    <property type="component" value="Unassembled WGS sequence"/>
</dbReference>
<keyword evidence="7" id="KW-0143">Chaperone</keyword>
<comment type="similarity">
    <text evidence="9">Belongs to the PpiD chaperone family.</text>
</comment>
<dbReference type="GO" id="GO:0005886">
    <property type="term" value="C:plasma membrane"/>
    <property type="evidence" value="ECO:0007669"/>
    <property type="project" value="UniProtKB-SubCell"/>
</dbReference>
<dbReference type="SUPFAM" id="SSF109998">
    <property type="entry name" value="Triger factor/SurA peptide-binding domain-like"/>
    <property type="match status" value="1"/>
</dbReference>
<dbReference type="Gene3D" id="3.10.50.40">
    <property type="match status" value="1"/>
</dbReference>
<evidence type="ECO:0000256" key="5">
    <source>
        <dbReference type="ARBA" id="ARBA00022989"/>
    </source>
</evidence>
<dbReference type="PROSITE" id="PS01096">
    <property type="entry name" value="PPIC_PPIASE_1"/>
    <property type="match status" value="1"/>
</dbReference>
<dbReference type="GO" id="GO:0003755">
    <property type="term" value="F:peptidyl-prolyl cis-trans isomerase activity"/>
    <property type="evidence" value="ECO:0007669"/>
    <property type="project" value="UniProtKB-KW"/>
</dbReference>
<dbReference type="PANTHER" id="PTHR47529:SF1">
    <property type="entry name" value="PERIPLASMIC CHAPERONE PPID"/>
    <property type="match status" value="1"/>
</dbReference>
<proteinExistence type="inferred from homology"/>
<evidence type="ECO:0000256" key="6">
    <source>
        <dbReference type="ARBA" id="ARBA00023136"/>
    </source>
</evidence>
<evidence type="ECO:0000256" key="9">
    <source>
        <dbReference type="ARBA" id="ARBA00038408"/>
    </source>
</evidence>
<evidence type="ECO:0000313" key="15">
    <source>
        <dbReference type="EMBL" id="KXS32857.1"/>
    </source>
</evidence>
<evidence type="ECO:0000256" key="3">
    <source>
        <dbReference type="ARBA" id="ARBA00022519"/>
    </source>
</evidence>
<dbReference type="InterPro" id="IPR046357">
    <property type="entry name" value="PPIase_dom_sf"/>
</dbReference>
<evidence type="ECO:0000256" key="13">
    <source>
        <dbReference type="SAM" id="Coils"/>
    </source>
</evidence>
<keyword evidence="8 12" id="KW-0413">Isomerase</keyword>
<dbReference type="PROSITE" id="PS50198">
    <property type="entry name" value="PPIC_PPIASE_2"/>
    <property type="match status" value="1"/>
</dbReference>
<keyword evidence="4" id="KW-0812">Transmembrane</keyword>
<evidence type="ECO:0000256" key="11">
    <source>
        <dbReference type="ARBA" id="ARBA00042775"/>
    </source>
</evidence>
<evidence type="ECO:0000256" key="4">
    <source>
        <dbReference type="ARBA" id="ARBA00022692"/>
    </source>
</evidence>
<dbReference type="InterPro" id="IPR000297">
    <property type="entry name" value="PPIase_PpiC"/>
</dbReference>
<gene>
    <name evidence="15" type="ORF">AWT59_1018</name>
</gene>
<dbReference type="Pfam" id="PF13616">
    <property type="entry name" value="Rotamase_3"/>
    <property type="match status" value="1"/>
</dbReference>
<dbReference type="EMBL" id="LSLI01000017">
    <property type="protein sequence ID" value="KXS32857.1"/>
    <property type="molecule type" value="Genomic_DNA"/>
</dbReference>
<dbReference type="SUPFAM" id="SSF54534">
    <property type="entry name" value="FKBP-like"/>
    <property type="match status" value="1"/>
</dbReference>
<evidence type="ECO:0000256" key="1">
    <source>
        <dbReference type="ARBA" id="ARBA00004382"/>
    </source>
</evidence>
<sequence>MFDFVHENKKLVQILLALIVLPFAFWGVSSYDKSRNSAGVVATVEGIKITQQEFENSMRQQQDRMRQQLGANFDASMIENPTIKRAIIDNLVSQHLLVIRANAAGLHVSDEQVAEVISSIEAFQENGKFDKNRYLTILKAQNLSPLMFESRVRDELLGQQMQDTYTQNGFSANSVVDNVIRLNEQQRMVSVSPIQFQPFVSKAKVDDAALMKYYEQNQGEFQVKEQAKVKYVKFSVDDLLAKVQVSKEEVRKYYDEHQNEFGSPEERRVAHILVTVSANAPQAEQEAAKAKAENLLQQVRHDPSKFSELAKKNSQDPGSAPKGGDLGFFGRGMMVKPFEEATFAMKVGEISGLVKSDFGYHIIKLLAVKPFRVLSFEEAREGILNKLRQQKATALFAEMAEKFSNTVYEQSDTLQPAADLIGAKIEQSGWLVKGAVAAEPWTPKLLQAIFNDEVVKNKRNTAAVEVAANTLVAARILEYKPASVSSFAEVKETIRQNLVHQQALALAATQGKNMLEELQKGNKPKLIWGAAQSITRAQHGSLDAGLVRQIFQASAEKLPQYVGMEDPQNGYVLVRIDSIKEGEPINGLKRARYAQQLRQMTGEEMFRAYISDSRQQATVKLNLPPVAVQP</sequence>
<evidence type="ECO:0000256" key="2">
    <source>
        <dbReference type="ARBA" id="ARBA00022475"/>
    </source>
</evidence>
<dbReference type="InterPro" id="IPR052029">
    <property type="entry name" value="PpiD_chaperone"/>
</dbReference>
<keyword evidence="3" id="KW-0997">Cell inner membrane</keyword>
<keyword evidence="13" id="KW-0175">Coiled coil</keyword>
<dbReference type="AlphaFoldDB" id="A0A139BV39"/>
<dbReference type="Pfam" id="PF13624">
    <property type="entry name" value="SurA_N_3"/>
    <property type="match status" value="1"/>
</dbReference>
<comment type="caution">
    <text evidence="15">The sequence shown here is derived from an EMBL/GenBank/DDBJ whole genome shotgun (WGS) entry which is preliminary data.</text>
</comment>
<dbReference type="Gene3D" id="1.10.4030.10">
    <property type="entry name" value="Porin chaperone SurA, peptide-binding domain"/>
    <property type="match status" value="1"/>
</dbReference>
<evidence type="ECO:0000256" key="7">
    <source>
        <dbReference type="ARBA" id="ARBA00023186"/>
    </source>
</evidence>
<dbReference type="InterPro" id="IPR023058">
    <property type="entry name" value="PPIase_PpiC_CS"/>
</dbReference>
<reference evidence="15 16" key="1">
    <citation type="submission" date="2016-02" db="EMBL/GenBank/DDBJ databases">
        <authorList>
            <person name="Wen L."/>
            <person name="He K."/>
            <person name="Yang H."/>
        </authorList>
    </citation>
    <scope>NUCLEOTIDE SEQUENCE [LARGE SCALE GENOMIC DNA]</scope>
    <source>
        <strain evidence="15">ShG14-8</strain>
    </source>
</reference>
<reference evidence="15 16" key="2">
    <citation type="submission" date="2016-03" db="EMBL/GenBank/DDBJ databases">
        <title>New uncultured bacterium of the family Gallionellaceae from acid mine drainage: description and reconstruction of genome based on metagenomic analysis of microbial community.</title>
        <authorList>
            <person name="Kadnikov V."/>
            <person name="Ivasenko D."/>
            <person name="Beletsky A."/>
            <person name="Mardanov A."/>
            <person name="Danilova E."/>
            <person name="Pimenov N."/>
            <person name="Karnachuk O."/>
            <person name="Ravin N."/>
        </authorList>
    </citation>
    <scope>NUCLEOTIDE SEQUENCE [LARGE SCALE GENOMIC DNA]</scope>
    <source>
        <strain evidence="15">ShG14-8</strain>
    </source>
</reference>
<evidence type="ECO:0000256" key="12">
    <source>
        <dbReference type="PROSITE-ProRule" id="PRU00278"/>
    </source>
</evidence>
<evidence type="ECO:0000259" key="14">
    <source>
        <dbReference type="PROSITE" id="PS50198"/>
    </source>
</evidence>
<organism evidence="15 16">
    <name type="scientific">Candidatus Gallionella acididurans</name>
    <dbReference type="NCBI Taxonomy" id="1796491"/>
    <lineage>
        <taxon>Bacteria</taxon>
        <taxon>Pseudomonadati</taxon>
        <taxon>Pseudomonadota</taxon>
        <taxon>Betaproteobacteria</taxon>
        <taxon>Nitrosomonadales</taxon>
        <taxon>Gallionellaceae</taxon>
        <taxon>Gallionella</taxon>
    </lineage>
</organism>
<comment type="subcellular location">
    <subcellularLocation>
        <location evidence="1">Cell inner membrane</location>
        <topology evidence="1">Single-pass type II membrane protein</topology>
        <orientation evidence="1">Periplasmic side</orientation>
    </subcellularLocation>
</comment>
<evidence type="ECO:0000313" key="16">
    <source>
        <dbReference type="Proteomes" id="UP000070578"/>
    </source>
</evidence>
<dbReference type="PATRIC" id="fig|1796491.3.peg.1117"/>
<evidence type="ECO:0000256" key="8">
    <source>
        <dbReference type="ARBA" id="ARBA00023235"/>
    </source>
</evidence>
<dbReference type="PANTHER" id="PTHR47529">
    <property type="entry name" value="PEPTIDYL-PROLYL CIS-TRANS ISOMERASE D"/>
    <property type="match status" value="1"/>
</dbReference>
<name>A0A139BV39_9PROT</name>
<keyword evidence="5" id="KW-1133">Transmembrane helix</keyword>
<accession>A0A139BV39</accession>
<feature type="coiled-coil region" evidence="13">
    <location>
        <begin position="273"/>
        <end position="302"/>
    </location>
</feature>
<protein>
    <recommendedName>
        <fullName evidence="10">Periplasmic chaperone PpiD</fullName>
    </recommendedName>
    <alternativeName>
        <fullName evidence="11">Periplasmic folding chaperone</fullName>
    </alternativeName>
</protein>
<keyword evidence="6" id="KW-0472">Membrane</keyword>
<dbReference type="InterPro" id="IPR027304">
    <property type="entry name" value="Trigger_fact/SurA_dom_sf"/>
</dbReference>
<feature type="domain" description="PpiC" evidence="14">
    <location>
        <begin position="264"/>
        <end position="367"/>
    </location>
</feature>